<dbReference type="AlphaFoldDB" id="A0A0A9BMR7"/>
<proteinExistence type="predicted"/>
<accession>A0A0A9BMR7</accession>
<protein>
    <submittedName>
        <fullName evidence="2">Uncharacterized protein</fullName>
    </submittedName>
</protein>
<feature type="compositionally biased region" description="Basic and acidic residues" evidence="1">
    <location>
        <begin position="1"/>
        <end position="13"/>
    </location>
</feature>
<reference evidence="2" key="2">
    <citation type="journal article" date="2015" name="Data Brief">
        <title>Shoot transcriptome of the giant reed, Arundo donax.</title>
        <authorList>
            <person name="Barrero R.A."/>
            <person name="Guerrero F.D."/>
            <person name="Moolhuijzen P."/>
            <person name="Goolsby J.A."/>
            <person name="Tidwell J."/>
            <person name="Bellgard S.E."/>
            <person name="Bellgard M.I."/>
        </authorList>
    </citation>
    <scope>NUCLEOTIDE SEQUENCE</scope>
    <source>
        <tissue evidence="2">Shoot tissue taken approximately 20 cm above the soil surface</tissue>
    </source>
</reference>
<sequence>MRRAVHEDGERQNLRPISLGNVQR</sequence>
<feature type="region of interest" description="Disordered" evidence="1">
    <location>
        <begin position="1"/>
        <end position="24"/>
    </location>
</feature>
<organism evidence="2">
    <name type="scientific">Arundo donax</name>
    <name type="common">Giant reed</name>
    <name type="synonym">Donax arundinaceus</name>
    <dbReference type="NCBI Taxonomy" id="35708"/>
    <lineage>
        <taxon>Eukaryota</taxon>
        <taxon>Viridiplantae</taxon>
        <taxon>Streptophyta</taxon>
        <taxon>Embryophyta</taxon>
        <taxon>Tracheophyta</taxon>
        <taxon>Spermatophyta</taxon>
        <taxon>Magnoliopsida</taxon>
        <taxon>Liliopsida</taxon>
        <taxon>Poales</taxon>
        <taxon>Poaceae</taxon>
        <taxon>PACMAD clade</taxon>
        <taxon>Arundinoideae</taxon>
        <taxon>Arundineae</taxon>
        <taxon>Arundo</taxon>
    </lineage>
</organism>
<reference evidence="2" key="1">
    <citation type="submission" date="2014-09" db="EMBL/GenBank/DDBJ databases">
        <authorList>
            <person name="Magalhaes I.L.F."/>
            <person name="Oliveira U."/>
            <person name="Santos F.R."/>
            <person name="Vidigal T.H.D.A."/>
            <person name="Brescovit A.D."/>
            <person name="Santos A.J."/>
        </authorList>
    </citation>
    <scope>NUCLEOTIDE SEQUENCE</scope>
    <source>
        <tissue evidence="2">Shoot tissue taken approximately 20 cm above the soil surface</tissue>
    </source>
</reference>
<evidence type="ECO:0000313" key="2">
    <source>
        <dbReference type="EMBL" id="JAD64626.1"/>
    </source>
</evidence>
<name>A0A0A9BMR7_ARUDO</name>
<dbReference type="EMBL" id="GBRH01233269">
    <property type="protein sequence ID" value="JAD64626.1"/>
    <property type="molecule type" value="Transcribed_RNA"/>
</dbReference>
<evidence type="ECO:0000256" key="1">
    <source>
        <dbReference type="SAM" id="MobiDB-lite"/>
    </source>
</evidence>